<feature type="domain" description="OTU" evidence="2">
    <location>
        <begin position="50"/>
        <end position="273"/>
    </location>
</feature>
<evidence type="ECO:0000313" key="4">
    <source>
        <dbReference type="Proteomes" id="UP000565441"/>
    </source>
</evidence>
<dbReference type="PANTHER" id="PTHR12419">
    <property type="entry name" value="OTU DOMAIN CONTAINING PROTEIN"/>
    <property type="match status" value="1"/>
</dbReference>
<organism evidence="3 4">
    <name type="scientific">Tricholomella constricta</name>
    <dbReference type="NCBI Taxonomy" id="117010"/>
    <lineage>
        <taxon>Eukaryota</taxon>
        <taxon>Fungi</taxon>
        <taxon>Dikarya</taxon>
        <taxon>Basidiomycota</taxon>
        <taxon>Agaricomycotina</taxon>
        <taxon>Agaricomycetes</taxon>
        <taxon>Agaricomycetidae</taxon>
        <taxon>Agaricales</taxon>
        <taxon>Tricholomatineae</taxon>
        <taxon>Lyophyllaceae</taxon>
        <taxon>Tricholomella</taxon>
    </lineage>
</organism>
<dbReference type="SUPFAM" id="SSF54001">
    <property type="entry name" value="Cysteine proteinases"/>
    <property type="match status" value="1"/>
</dbReference>
<feature type="compositionally biased region" description="Acidic residues" evidence="1">
    <location>
        <begin position="172"/>
        <end position="196"/>
    </location>
</feature>
<name>A0A8H5H3V9_9AGAR</name>
<dbReference type="InterPro" id="IPR038765">
    <property type="entry name" value="Papain-like_cys_pep_sf"/>
</dbReference>
<feature type="compositionally biased region" description="Basic residues" evidence="1">
    <location>
        <begin position="430"/>
        <end position="446"/>
    </location>
</feature>
<evidence type="ECO:0000256" key="1">
    <source>
        <dbReference type="SAM" id="MobiDB-lite"/>
    </source>
</evidence>
<dbReference type="EMBL" id="JAACJP010000030">
    <property type="protein sequence ID" value="KAF5376151.1"/>
    <property type="molecule type" value="Genomic_DNA"/>
</dbReference>
<feature type="region of interest" description="Disordered" evidence="1">
    <location>
        <begin position="278"/>
        <end position="368"/>
    </location>
</feature>
<feature type="region of interest" description="Disordered" evidence="1">
    <location>
        <begin position="383"/>
        <end position="561"/>
    </location>
</feature>
<gene>
    <name evidence="3" type="ORF">D9615_007651</name>
</gene>
<evidence type="ECO:0000259" key="2">
    <source>
        <dbReference type="PROSITE" id="PS50802"/>
    </source>
</evidence>
<dbReference type="InterPro" id="IPR050704">
    <property type="entry name" value="Peptidase_C85-like"/>
</dbReference>
<feature type="compositionally biased region" description="Basic and acidic residues" evidence="1">
    <location>
        <begin position="222"/>
        <end position="234"/>
    </location>
</feature>
<dbReference type="OrthoDB" id="415023at2759"/>
<feature type="compositionally biased region" description="Pro residues" evidence="1">
    <location>
        <begin position="324"/>
        <end position="335"/>
    </location>
</feature>
<reference evidence="3 4" key="1">
    <citation type="journal article" date="2020" name="ISME J.">
        <title>Uncovering the hidden diversity of litter-decomposition mechanisms in mushroom-forming fungi.</title>
        <authorList>
            <person name="Floudas D."/>
            <person name="Bentzer J."/>
            <person name="Ahren D."/>
            <person name="Johansson T."/>
            <person name="Persson P."/>
            <person name="Tunlid A."/>
        </authorList>
    </citation>
    <scope>NUCLEOTIDE SEQUENCE [LARGE SCALE GENOMIC DNA]</scope>
    <source>
        <strain evidence="3 4">CBS 661.87</strain>
    </source>
</reference>
<evidence type="ECO:0000313" key="3">
    <source>
        <dbReference type="EMBL" id="KAF5376151.1"/>
    </source>
</evidence>
<dbReference type="Gene3D" id="3.90.70.80">
    <property type="match status" value="1"/>
</dbReference>
<dbReference type="Pfam" id="PF02338">
    <property type="entry name" value="OTU"/>
    <property type="match status" value="1"/>
</dbReference>
<dbReference type="AlphaFoldDB" id="A0A8H5H3V9"/>
<dbReference type="PROSITE" id="PS50802">
    <property type="entry name" value="OTU"/>
    <property type="match status" value="1"/>
</dbReference>
<feature type="compositionally biased region" description="Low complexity" evidence="1">
    <location>
        <begin position="352"/>
        <end position="368"/>
    </location>
</feature>
<protein>
    <recommendedName>
        <fullName evidence="2">OTU domain-containing protein</fullName>
    </recommendedName>
</protein>
<dbReference type="GO" id="GO:0004843">
    <property type="term" value="F:cysteine-type deubiquitinase activity"/>
    <property type="evidence" value="ECO:0007669"/>
    <property type="project" value="TreeGrafter"/>
</dbReference>
<feature type="region of interest" description="Disordered" evidence="1">
    <location>
        <begin position="1"/>
        <end position="29"/>
    </location>
</feature>
<dbReference type="Proteomes" id="UP000565441">
    <property type="component" value="Unassembled WGS sequence"/>
</dbReference>
<dbReference type="PANTHER" id="PTHR12419:SF7">
    <property type="entry name" value="OTU DOMAIN-CONTAINING PROTEIN 3"/>
    <property type="match status" value="1"/>
</dbReference>
<feature type="compositionally biased region" description="Pro residues" evidence="1">
    <location>
        <begin position="286"/>
        <end position="298"/>
    </location>
</feature>
<feature type="compositionally biased region" description="Low complexity" evidence="1">
    <location>
        <begin position="457"/>
        <end position="486"/>
    </location>
</feature>
<dbReference type="CDD" id="cd22756">
    <property type="entry name" value="OTU_OTUD3-like"/>
    <property type="match status" value="1"/>
</dbReference>
<feature type="compositionally biased region" description="Pro residues" evidence="1">
    <location>
        <begin position="510"/>
        <end position="522"/>
    </location>
</feature>
<feature type="compositionally biased region" description="Basic and acidic residues" evidence="1">
    <location>
        <begin position="541"/>
        <end position="550"/>
    </location>
</feature>
<accession>A0A8H5H3V9</accession>
<dbReference type="InterPro" id="IPR003323">
    <property type="entry name" value="OTU_dom"/>
</dbReference>
<feature type="region of interest" description="Disordered" evidence="1">
    <location>
        <begin position="168"/>
        <end position="247"/>
    </location>
</feature>
<comment type="caution">
    <text evidence="3">The sequence shown here is derived from an EMBL/GenBank/DDBJ whole genome shotgun (WGS) entry which is preliminary data.</text>
</comment>
<keyword evidence="4" id="KW-1185">Reference proteome</keyword>
<proteinExistence type="predicted"/>
<feature type="compositionally biased region" description="Low complexity" evidence="1">
    <location>
        <begin position="500"/>
        <end position="509"/>
    </location>
</feature>
<dbReference type="GO" id="GO:0016579">
    <property type="term" value="P:protein deubiquitination"/>
    <property type="evidence" value="ECO:0007669"/>
    <property type="project" value="TreeGrafter"/>
</dbReference>
<sequence>MGSARKNNKAKAPPQLRSRTTRSSKGRLLTASDPAASTALLSSQLRALGLYAADTLGDGNCLFRALSDQLYGSPSRHMDLRQEICDWIAKHRERYEPFVEDERGLETHLRCMREHGTYGGHMELSAFSHFTRRNVKVIQPGLVYVIEWAAFASPPTSPIKASHSYLYHNEYDDGDDDDGEEDVDEGEEDDEEEDGQLNERERRRLRRERVRDAKERKGKKVKEKEKPASKKDRNPTSSPPPPPVNHIVTEPAEIDTIYVAYHDWEHFSSIRNLRGPHTGLPTVRETPPPLLSAPPPPSSAKTKEQGAKRKVTLKLGSGSGTTTPVPPAIPDPTAIPLPTSRAASPFPPAPPSTSTDASAGASGSASLAPHPLRASHVLAEPHSTHLHAPPFPHPHPNHLDAHARTVPSPKRALDTAGDDSECSAASSGSKRSRTSRTTHTSTPRHTHTMDVDVDIDTPSLSPPSSTASTTTTSTTSTSSTTTSASSVPDIDVDADAGPDTPASSTSTSPEPEPASSPEPSPEPGSELERPDNHLLPVIAQEEEREKDRPMTRRQRKALGLPKLRGAGKIVIPGGRFKRGVRVGVEEEKEREGEGEGEWTKNGTGRVDVRGFRELRI</sequence>